<dbReference type="Gene3D" id="1.10.357.10">
    <property type="entry name" value="Tetracycline Repressor, domain 2"/>
    <property type="match status" value="1"/>
</dbReference>
<dbReference type="GO" id="GO:0000976">
    <property type="term" value="F:transcription cis-regulatory region binding"/>
    <property type="evidence" value="ECO:0007669"/>
    <property type="project" value="TreeGrafter"/>
</dbReference>
<dbReference type="Gene3D" id="1.10.10.60">
    <property type="entry name" value="Homeodomain-like"/>
    <property type="match status" value="1"/>
</dbReference>
<sequence length="203" mass="21419">MSVPRRSGRRPGDPDTRSTILDAARELFARNGVDKTSVRAIAADAGVDPALVHHYFGTKNALFLAAVQIPIDPATILEPLASTPVEELGPALVRGILGVWDGESQPALIALIKANLSAPDAGLLRTFVAEIVLGHLRPRVDEPAGSAASRTVLAASQIVGLLIMRYVVRLEPLASASRDDLAATVGVTLQRYLTGDLPTLPQP</sequence>
<dbReference type="RefSeq" id="WP_007621035.1">
    <property type="nucleotide sequence ID" value="NZ_BANX01000017.1"/>
</dbReference>
<evidence type="ECO:0000313" key="4">
    <source>
        <dbReference type="EMBL" id="GAC68690.1"/>
    </source>
</evidence>
<dbReference type="PRINTS" id="PR00455">
    <property type="entry name" value="HTHTETR"/>
</dbReference>
<keyword evidence="5" id="KW-1185">Reference proteome</keyword>
<proteinExistence type="predicted"/>
<dbReference type="SUPFAM" id="SSF46689">
    <property type="entry name" value="Homeodomain-like"/>
    <property type="match status" value="1"/>
</dbReference>
<evidence type="ECO:0000256" key="1">
    <source>
        <dbReference type="ARBA" id="ARBA00023125"/>
    </source>
</evidence>
<name>M0QJ86_9ACTN</name>
<protein>
    <submittedName>
        <fullName evidence="4">Putative TetR family transcriptional regulator</fullName>
    </submittedName>
</protein>
<organism evidence="4 5">
    <name type="scientific">Gordonia soli NBRC 108243</name>
    <dbReference type="NCBI Taxonomy" id="1223545"/>
    <lineage>
        <taxon>Bacteria</taxon>
        <taxon>Bacillati</taxon>
        <taxon>Actinomycetota</taxon>
        <taxon>Actinomycetes</taxon>
        <taxon>Mycobacteriales</taxon>
        <taxon>Gordoniaceae</taxon>
        <taxon>Gordonia</taxon>
    </lineage>
</organism>
<dbReference type="AlphaFoldDB" id="M0QJ86"/>
<gene>
    <name evidence="4" type="ORF">GS4_17_00770</name>
</gene>
<keyword evidence="1 2" id="KW-0238">DNA-binding</keyword>
<dbReference type="SUPFAM" id="SSF48498">
    <property type="entry name" value="Tetracyclin repressor-like, C-terminal domain"/>
    <property type="match status" value="1"/>
</dbReference>
<dbReference type="GO" id="GO:0003700">
    <property type="term" value="F:DNA-binding transcription factor activity"/>
    <property type="evidence" value="ECO:0007669"/>
    <property type="project" value="TreeGrafter"/>
</dbReference>
<dbReference type="InterPro" id="IPR050109">
    <property type="entry name" value="HTH-type_TetR-like_transc_reg"/>
</dbReference>
<dbReference type="eggNOG" id="COG1309">
    <property type="taxonomic scope" value="Bacteria"/>
</dbReference>
<evidence type="ECO:0000256" key="2">
    <source>
        <dbReference type="PROSITE-ProRule" id="PRU00335"/>
    </source>
</evidence>
<dbReference type="PANTHER" id="PTHR30055">
    <property type="entry name" value="HTH-TYPE TRANSCRIPTIONAL REGULATOR RUTR"/>
    <property type="match status" value="1"/>
</dbReference>
<dbReference type="PROSITE" id="PS50977">
    <property type="entry name" value="HTH_TETR_2"/>
    <property type="match status" value="1"/>
</dbReference>
<dbReference type="InterPro" id="IPR036271">
    <property type="entry name" value="Tet_transcr_reg_TetR-rel_C_sf"/>
</dbReference>
<accession>M0QJ86</accession>
<evidence type="ECO:0000259" key="3">
    <source>
        <dbReference type="PROSITE" id="PS50977"/>
    </source>
</evidence>
<dbReference type="EMBL" id="BANX01000017">
    <property type="protein sequence ID" value="GAC68690.1"/>
    <property type="molecule type" value="Genomic_DNA"/>
</dbReference>
<dbReference type="PANTHER" id="PTHR30055:SF235">
    <property type="entry name" value="TRANSCRIPTIONAL REGULATORY PROTEIN"/>
    <property type="match status" value="1"/>
</dbReference>
<dbReference type="STRING" id="1223545.GS4_17_00770"/>
<evidence type="ECO:0000313" key="5">
    <source>
        <dbReference type="Proteomes" id="UP000011666"/>
    </source>
</evidence>
<reference evidence="4 5" key="1">
    <citation type="submission" date="2013-01" db="EMBL/GenBank/DDBJ databases">
        <title>Whole genome shotgun sequence of Gordonia soli NBRC 108243.</title>
        <authorList>
            <person name="Isaki-Nakamura S."/>
            <person name="Hosoyama A."/>
            <person name="Tsuchikane K."/>
            <person name="Ando Y."/>
            <person name="Baba S."/>
            <person name="Ohji S."/>
            <person name="Hamada M."/>
            <person name="Tamura T."/>
            <person name="Yamazoe A."/>
            <person name="Yamazaki S."/>
            <person name="Fujita N."/>
        </authorList>
    </citation>
    <scope>NUCLEOTIDE SEQUENCE [LARGE SCALE GENOMIC DNA]</scope>
    <source>
        <strain evidence="4 5">NBRC 108243</strain>
    </source>
</reference>
<dbReference type="InterPro" id="IPR041678">
    <property type="entry name" value="TetR_C_16"/>
</dbReference>
<comment type="caution">
    <text evidence="4">The sequence shown here is derived from an EMBL/GenBank/DDBJ whole genome shotgun (WGS) entry which is preliminary data.</text>
</comment>
<dbReference type="OrthoDB" id="3210235at2"/>
<dbReference type="Proteomes" id="UP000011666">
    <property type="component" value="Unassembled WGS sequence"/>
</dbReference>
<dbReference type="Pfam" id="PF17920">
    <property type="entry name" value="TetR_C_16"/>
    <property type="match status" value="1"/>
</dbReference>
<dbReference type="Pfam" id="PF00440">
    <property type="entry name" value="TetR_N"/>
    <property type="match status" value="1"/>
</dbReference>
<dbReference type="InterPro" id="IPR009057">
    <property type="entry name" value="Homeodomain-like_sf"/>
</dbReference>
<dbReference type="InterPro" id="IPR001647">
    <property type="entry name" value="HTH_TetR"/>
</dbReference>
<feature type="DNA-binding region" description="H-T-H motif" evidence="2">
    <location>
        <begin position="37"/>
        <end position="56"/>
    </location>
</feature>
<feature type="domain" description="HTH tetR-type" evidence="3">
    <location>
        <begin position="14"/>
        <end position="74"/>
    </location>
</feature>